<dbReference type="OrthoDB" id="5379420at2759"/>
<dbReference type="EMBL" id="ML993603">
    <property type="protein sequence ID" value="KAF2164665.1"/>
    <property type="molecule type" value="Genomic_DNA"/>
</dbReference>
<gene>
    <name evidence="2" type="ORF">M409DRAFT_67779</name>
</gene>
<feature type="region of interest" description="Disordered" evidence="1">
    <location>
        <begin position="1"/>
        <end position="31"/>
    </location>
</feature>
<evidence type="ECO:0000256" key="1">
    <source>
        <dbReference type="SAM" id="MobiDB-lite"/>
    </source>
</evidence>
<dbReference type="RefSeq" id="XP_033665554.1">
    <property type="nucleotide sequence ID" value="XM_033817544.1"/>
</dbReference>
<dbReference type="GeneID" id="54570816"/>
<organism evidence="2 3">
    <name type="scientific">Zasmidium cellare ATCC 36951</name>
    <dbReference type="NCBI Taxonomy" id="1080233"/>
    <lineage>
        <taxon>Eukaryota</taxon>
        <taxon>Fungi</taxon>
        <taxon>Dikarya</taxon>
        <taxon>Ascomycota</taxon>
        <taxon>Pezizomycotina</taxon>
        <taxon>Dothideomycetes</taxon>
        <taxon>Dothideomycetidae</taxon>
        <taxon>Mycosphaerellales</taxon>
        <taxon>Mycosphaerellaceae</taxon>
        <taxon>Zasmidium</taxon>
    </lineage>
</organism>
<dbReference type="InterPro" id="IPR011990">
    <property type="entry name" value="TPR-like_helical_dom_sf"/>
</dbReference>
<evidence type="ECO:0000313" key="2">
    <source>
        <dbReference type="EMBL" id="KAF2164665.1"/>
    </source>
</evidence>
<dbReference type="Proteomes" id="UP000799537">
    <property type="component" value="Unassembled WGS sequence"/>
</dbReference>
<reference evidence="2" key="1">
    <citation type="journal article" date="2020" name="Stud. Mycol.">
        <title>101 Dothideomycetes genomes: a test case for predicting lifestyles and emergence of pathogens.</title>
        <authorList>
            <person name="Haridas S."/>
            <person name="Albert R."/>
            <person name="Binder M."/>
            <person name="Bloem J."/>
            <person name="Labutti K."/>
            <person name="Salamov A."/>
            <person name="Andreopoulos B."/>
            <person name="Baker S."/>
            <person name="Barry K."/>
            <person name="Bills G."/>
            <person name="Bluhm B."/>
            <person name="Cannon C."/>
            <person name="Castanera R."/>
            <person name="Culley D."/>
            <person name="Daum C."/>
            <person name="Ezra D."/>
            <person name="Gonzalez J."/>
            <person name="Henrissat B."/>
            <person name="Kuo A."/>
            <person name="Liang C."/>
            <person name="Lipzen A."/>
            <person name="Lutzoni F."/>
            <person name="Magnuson J."/>
            <person name="Mondo S."/>
            <person name="Nolan M."/>
            <person name="Ohm R."/>
            <person name="Pangilinan J."/>
            <person name="Park H.-J."/>
            <person name="Ramirez L."/>
            <person name="Alfaro M."/>
            <person name="Sun H."/>
            <person name="Tritt A."/>
            <person name="Yoshinaga Y."/>
            <person name="Zwiers L.-H."/>
            <person name="Turgeon B."/>
            <person name="Goodwin S."/>
            <person name="Spatafora J."/>
            <person name="Crous P."/>
            <person name="Grigoriev I."/>
        </authorList>
    </citation>
    <scope>NUCLEOTIDE SEQUENCE</scope>
    <source>
        <strain evidence="2">ATCC 36951</strain>
    </source>
</reference>
<protein>
    <submittedName>
        <fullName evidence="2">Uncharacterized protein</fullName>
    </submittedName>
</protein>
<dbReference type="Gene3D" id="1.25.40.10">
    <property type="entry name" value="Tetratricopeptide repeat domain"/>
    <property type="match status" value="1"/>
</dbReference>
<feature type="compositionally biased region" description="Polar residues" evidence="1">
    <location>
        <begin position="1"/>
        <end position="12"/>
    </location>
</feature>
<dbReference type="AlphaFoldDB" id="A0A6A6CC87"/>
<name>A0A6A6CC87_ZASCE</name>
<accession>A0A6A6CC87</accession>
<keyword evidence="3" id="KW-1185">Reference proteome</keyword>
<evidence type="ECO:0000313" key="3">
    <source>
        <dbReference type="Proteomes" id="UP000799537"/>
    </source>
</evidence>
<sequence length="600" mass="68315">MSHTSQRTSPSTFDRDSRLKRRALTPEEARDMQEIEVEKSDLFYNALRDLHRRRGLSVTADTATDFLNGFDKLARQAKGRPSVDPDKFLKLIEEHGVPQSDCRTISRTLLYIAEFNPEHGFLGKKLLLSSSRAGHEESTISVMGHAVLQHIKTPGALRSKEVQSASEHLDQIVESGHNYRAKVLKGRIAEVLGDEITAIRMWTSAMASAVEAATMAEREIEEGVRQRGKEADQFELTSPWIDLFHIHRRRGEARQANWALEIGCQQDDPDAHYLYADYSCKAYHDYESTIPMYTSDWLFHMMKAATSGHSRAAYELGEFYAQSSWKYIEDEPPDDVKPTPFDSYPAPSAGTPSWWNTLQAVLGFKPVQSSKRADYGIFNIAAFPFNAADRFRIALDWATIATHYGYAPASLLKAKIYMQETLDHLKSSPRTAPKEAIELKDERYTYASKEDYEAGIKKNPEESISEEDEVITGPPNPFYDLSLAKLWLREVFFAHTAHVQIAIAKKQYLKQRRQGLVRAATNDDDIISEKSFKDLPHHIRKWFRFQEVREQYEDKIEEYHREAKELCDLMEWDLFDDDGGLVYRAGKTGGRGQAAAAAAA</sequence>
<proteinExistence type="predicted"/>